<comment type="caution">
    <text evidence="1">The sequence shown here is derived from an EMBL/GenBank/DDBJ whole genome shotgun (WGS) entry which is preliminary data.</text>
</comment>
<reference evidence="1" key="1">
    <citation type="submission" date="2021-06" db="EMBL/GenBank/DDBJ databases">
        <title>Comparative genomics, transcriptomics and evolutionary studies reveal genomic signatures of adaptation to plant cell wall in hemibiotrophic fungi.</title>
        <authorList>
            <consortium name="DOE Joint Genome Institute"/>
            <person name="Baroncelli R."/>
            <person name="Diaz J.F."/>
            <person name="Benocci T."/>
            <person name="Peng M."/>
            <person name="Battaglia E."/>
            <person name="Haridas S."/>
            <person name="Andreopoulos W."/>
            <person name="Labutti K."/>
            <person name="Pangilinan J."/>
            <person name="Floch G.L."/>
            <person name="Makela M.R."/>
            <person name="Henrissat B."/>
            <person name="Grigoriev I.V."/>
            <person name="Crouch J.A."/>
            <person name="De Vries R.P."/>
            <person name="Sukno S.A."/>
            <person name="Thon M.R."/>
        </authorList>
    </citation>
    <scope>NUCLEOTIDE SEQUENCE</scope>
    <source>
        <strain evidence="1">MAFF235873</strain>
    </source>
</reference>
<protein>
    <recommendedName>
        <fullName evidence="3">RING-type domain-containing protein</fullName>
    </recommendedName>
</protein>
<proteinExistence type="predicted"/>
<dbReference type="Proteomes" id="UP001232148">
    <property type="component" value="Unassembled WGS sequence"/>
</dbReference>
<evidence type="ECO:0000313" key="1">
    <source>
        <dbReference type="EMBL" id="KAK2022456.1"/>
    </source>
</evidence>
<evidence type="ECO:0008006" key="3">
    <source>
        <dbReference type="Google" id="ProtNLM"/>
    </source>
</evidence>
<name>A0AAD9H4R1_9PEZI</name>
<dbReference type="AlphaFoldDB" id="A0AAD9H4R1"/>
<sequence>MCLELWRRYFCPKAPNHTPTSDLNLGTDAHPQPRADVIGHCLVLESDNIFRENEESPEDNMDEGRQIHWMYNLVRCAHLYSHECAGSPCVGVRVQHFDRPCPHCTGGIDVHVRDWGEVMYDVCLSLKIPASQRPLDPEVIQRFEEYREKYLLRLLRVFHVVLMKSLVLEPGSETWKSLIEVAWPETFCRLEYGHIGHGVVACECPGTKEEWRTNTAHSKRKNEALALLDGLKDRCGSDGEYTNYWFTEGFGTDPNWKPSERVNDLYNKFDDKDDFLPHQMPFVNFKKQEYDQRYSMLEKLAENCLRQLKERGKDYSQEHPQDEYWLRCGIMWMGPDDWERSLDRRMEFLKWVYQFLALDAGLHVNVMMYLGSSLLAMLNPWPNSQSGSHPSHPRLYTLDTELAAYDVLQECIWWVEFLWPLDDRSYVQDSYKESIAASSAVNRIIQRNKDIELLDMKSRNRTAAHKTRLFMLPPEVAIARGDDICPLCQEEWGRFPFHEPVELPCCNKFVGRRCMKQFLASKPVRPAGGDYMRRDKWVAEFRCALCRESVGHHFSPHFYGHLVDAPPRDIREHNFYDDFVGFQRGVEYWQ</sequence>
<keyword evidence="2" id="KW-1185">Reference proteome</keyword>
<dbReference type="Gene3D" id="3.30.40.10">
    <property type="entry name" value="Zinc/RING finger domain, C3HC4 (zinc finger)"/>
    <property type="match status" value="1"/>
</dbReference>
<organism evidence="1 2">
    <name type="scientific">Colletotrichum zoysiae</name>
    <dbReference type="NCBI Taxonomy" id="1216348"/>
    <lineage>
        <taxon>Eukaryota</taxon>
        <taxon>Fungi</taxon>
        <taxon>Dikarya</taxon>
        <taxon>Ascomycota</taxon>
        <taxon>Pezizomycotina</taxon>
        <taxon>Sordariomycetes</taxon>
        <taxon>Hypocreomycetidae</taxon>
        <taxon>Glomerellales</taxon>
        <taxon>Glomerellaceae</taxon>
        <taxon>Colletotrichum</taxon>
        <taxon>Colletotrichum graminicola species complex</taxon>
    </lineage>
</organism>
<accession>A0AAD9H4R1</accession>
<gene>
    <name evidence="1" type="ORF">LX32DRAFT_629882</name>
</gene>
<dbReference type="EMBL" id="MU843042">
    <property type="protein sequence ID" value="KAK2022456.1"/>
    <property type="molecule type" value="Genomic_DNA"/>
</dbReference>
<dbReference type="InterPro" id="IPR013083">
    <property type="entry name" value="Znf_RING/FYVE/PHD"/>
</dbReference>
<evidence type="ECO:0000313" key="2">
    <source>
        <dbReference type="Proteomes" id="UP001232148"/>
    </source>
</evidence>